<reference evidence="1 2" key="1">
    <citation type="submission" date="2020-06" db="EMBL/GenBank/DDBJ databases">
        <title>Interaction of electrochemicaly active bacteria, Geobacter bremensis R4 on different carbon anode.</title>
        <authorList>
            <person name="Meng L."/>
            <person name="Yoshida N."/>
        </authorList>
    </citation>
    <scope>NUCLEOTIDE SEQUENCE [LARGE SCALE GENOMIC DNA]</scope>
    <source>
        <strain evidence="1 2">R4</strain>
    </source>
</reference>
<dbReference type="InterPro" id="IPR013783">
    <property type="entry name" value="Ig-like_fold"/>
</dbReference>
<sequence length="1538" mass="156089">MGKVIVKNIKGMGWGARACLVALFTILATVLCLQMREAKDAQAAVAVQTQWAILGTGTTSTLPTMTLPKGAGNNRLLVVKVVAEYGSAITTFTPTVSYGGQALTKIVATDTSSRMKVWFGYLNEAKIAAATGTTPSITVTWNSTPSAGVGLSAAFYSNVNQATPTTGSRAVASDTSATTPTSGTINVTAGGTAIYGSNLNGALAASLPTGYTEHFDTPNGSLYQDAVGSKPITASGTENPRPTWTSARYGFAVIGLNPATTTLGNGTAGSSANVAPGAAAQKLDGFSLVTGSAATTDSVTGLTVTTTNGSAIASLSIQNEAGTTTYFTAVNNPGSDTWNFSGGTPIPVTNTSANYKIVATYKSRAAGAPAGLTATTARVTTITSGNVFAGSDTADTTLTLSNVHAPSTWGSNSVGNASVTLNWSYGTAGQSVIIVRYTASSDTTKPVDGTTYATGNPLGSGTVRYVGNLSTFTDSVGLVNGTAYYYKIFEYDSYVNYYNASDVWTGPLTPISPDAIAPTVNAGFAAKTPGNTLAVPITAGSFAGTDNVGGSGISGYLITTSATQPAAGDAGWTTSAPATFTVAAAGSYTLYPWVKDGGGNVSTVYATPVTVVVDMTAPTVGSFTVNTQTNSRNIPIGGITGTDVGTTVAAYLITSSSTQPAANAAGWSATAPATFLVAADGSYTLYPWVKDAAGNVSALSGLTRSVQVDTVAPTGLTAVFPADASTDQAMNTTLQSSAATDAGVGNVSYYFEINDGASYSTNSGWIASTSWAPAGLIAGTTYTWTVKARDGVGNQSSATPRTFTTAAACVRNDPTLTLLTPTGGVASTITVDGGTSVYNLKVVNNDYGGCGSTTFNLGVSDTDVGDVFDPPTLAVPSVTLAPGAQTTTTVTVKATVDHLGGAGKTRAFTAADASHAVVTTGDVQTTLNVVSCTKKTPLLIVGPDSGYLNRGGSMKYTVSIKNTDSGTGCTPVTYNLAIPSETNSTDFNASSFSAPSIVLNSGQIGSVTLTVSAKATAAKNVVNKTTVAASASLHGSPANVAVSSTVNNPMLHNSDSTSSAKWSANGGWGIPNARYGEFDCSTCHVQGGAATRNVNRIRETVAAPDASKGELPGAGQPINYRRTTGTSATQPVPGWDSGATPRASSQKICEVCHTYDATGANGTKAHPFATTATLGNHFGTDGRDCIDCHKHGKGFSVNGMGCTGCHGTETETITPDNRYVVAPPRNASGLTGTVSGAGNVSNDPKVGAHQTHLRGTIGFSNYSTVDYRCEACHGPIPTNFAHINSSSTPAFQGLATKNGAMSASYSGTKCNNTYCHNPAGTGGTLLAANVGTAVFPSWTSASYVAGGSKSVANCNVCHKVPGDTGFQPAGTHAGMNTNVTDCSGCHGHNGDATGTLAGRRHMDGVKWGVGNCDSCHGYGPGTWADKLERSGVAEGKGAHEKHIAYLVQRNNATLTATSDAFGSGTSWTAVCGVCHNGAAHDMGEAIPGTGRTISITPARNFGGTAVYNGIVGQSSQFKAKTCSNVDCHYKETPVWSSY</sequence>
<dbReference type="InterPro" id="IPR036280">
    <property type="entry name" value="Multihaem_cyt_sf"/>
</dbReference>
<protein>
    <submittedName>
        <fullName evidence="1">Uncharacterized protein</fullName>
    </submittedName>
</protein>
<proteinExistence type="predicted"/>
<organism evidence="1 2">
    <name type="scientific">Citrifermentans bremense</name>
    <dbReference type="NCBI Taxonomy" id="60035"/>
    <lineage>
        <taxon>Bacteria</taxon>
        <taxon>Pseudomonadati</taxon>
        <taxon>Thermodesulfobacteriota</taxon>
        <taxon>Desulfuromonadia</taxon>
        <taxon>Geobacterales</taxon>
        <taxon>Geobacteraceae</taxon>
        <taxon>Citrifermentans</taxon>
    </lineage>
</organism>
<keyword evidence="2" id="KW-1185">Reference proteome</keyword>
<dbReference type="Gene3D" id="2.60.40.10">
    <property type="entry name" value="Immunoglobulins"/>
    <property type="match status" value="1"/>
</dbReference>
<name>A0A6S6M4I6_9BACT</name>
<dbReference type="Proteomes" id="UP000515472">
    <property type="component" value="Chromosome"/>
</dbReference>
<dbReference type="SUPFAM" id="SSF48695">
    <property type="entry name" value="Multiheme cytochromes"/>
    <property type="match status" value="2"/>
</dbReference>
<gene>
    <name evidence="1" type="ORF">GEOBRER4_n3554</name>
</gene>
<accession>A0A6S6M4I6</accession>
<dbReference type="KEGG" id="gbn:GEOBRER4_34080"/>
<dbReference type="EMBL" id="AP023213">
    <property type="protein sequence ID" value="BCG48658.1"/>
    <property type="molecule type" value="Genomic_DNA"/>
</dbReference>
<evidence type="ECO:0000313" key="1">
    <source>
        <dbReference type="EMBL" id="BCG48658.1"/>
    </source>
</evidence>
<evidence type="ECO:0000313" key="2">
    <source>
        <dbReference type="Proteomes" id="UP000515472"/>
    </source>
</evidence>
<dbReference type="RefSeq" id="WP_185243316.1">
    <property type="nucleotide sequence ID" value="NZ_AP023213.1"/>
</dbReference>